<reference evidence="1 4" key="1">
    <citation type="journal article" date="2011" name="Nature">
        <title>The Medicago genome provides insight into the evolution of rhizobial symbioses.</title>
        <authorList>
            <person name="Young N.D."/>
            <person name="Debelle F."/>
            <person name="Oldroyd G.E."/>
            <person name="Geurts R."/>
            <person name="Cannon S.B."/>
            <person name="Udvardi M.K."/>
            <person name="Benedito V.A."/>
            <person name="Mayer K.F."/>
            <person name="Gouzy J."/>
            <person name="Schoof H."/>
            <person name="Van de Peer Y."/>
            <person name="Proost S."/>
            <person name="Cook D.R."/>
            <person name="Meyers B.C."/>
            <person name="Spannagl M."/>
            <person name="Cheung F."/>
            <person name="De Mita S."/>
            <person name="Krishnakumar V."/>
            <person name="Gundlach H."/>
            <person name="Zhou S."/>
            <person name="Mudge J."/>
            <person name="Bharti A.K."/>
            <person name="Murray J.D."/>
            <person name="Naoumkina M.A."/>
            <person name="Rosen B."/>
            <person name="Silverstein K.A."/>
            <person name="Tang H."/>
            <person name="Rombauts S."/>
            <person name="Zhao P.X."/>
            <person name="Zhou P."/>
            <person name="Barbe V."/>
            <person name="Bardou P."/>
            <person name="Bechner M."/>
            <person name="Bellec A."/>
            <person name="Berger A."/>
            <person name="Berges H."/>
            <person name="Bidwell S."/>
            <person name="Bisseling T."/>
            <person name="Choisne N."/>
            <person name="Couloux A."/>
            <person name="Denny R."/>
            <person name="Deshpande S."/>
            <person name="Dai X."/>
            <person name="Doyle J.J."/>
            <person name="Dudez A.M."/>
            <person name="Farmer A.D."/>
            <person name="Fouteau S."/>
            <person name="Franken C."/>
            <person name="Gibelin C."/>
            <person name="Gish J."/>
            <person name="Goldstein S."/>
            <person name="Gonzalez A.J."/>
            <person name="Green P.J."/>
            <person name="Hallab A."/>
            <person name="Hartog M."/>
            <person name="Hua A."/>
            <person name="Humphray S.J."/>
            <person name="Jeong D.H."/>
            <person name="Jing Y."/>
            <person name="Jocker A."/>
            <person name="Kenton S.M."/>
            <person name="Kim D.J."/>
            <person name="Klee K."/>
            <person name="Lai H."/>
            <person name="Lang C."/>
            <person name="Lin S."/>
            <person name="Macmil S.L."/>
            <person name="Magdelenat G."/>
            <person name="Matthews L."/>
            <person name="McCorrison J."/>
            <person name="Monaghan E.L."/>
            <person name="Mun J.H."/>
            <person name="Najar F.Z."/>
            <person name="Nicholson C."/>
            <person name="Noirot C."/>
            <person name="O'Bleness M."/>
            <person name="Paule C.R."/>
            <person name="Poulain J."/>
            <person name="Prion F."/>
            <person name="Qin B."/>
            <person name="Qu C."/>
            <person name="Retzel E.F."/>
            <person name="Riddle C."/>
            <person name="Sallet E."/>
            <person name="Samain S."/>
            <person name="Samson N."/>
            <person name="Sanders I."/>
            <person name="Saurat O."/>
            <person name="Scarpelli C."/>
            <person name="Schiex T."/>
            <person name="Segurens B."/>
            <person name="Severin A.J."/>
            <person name="Sherrier D.J."/>
            <person name="Shi R."/>
            <person name="Sims S."/>
            <person name="Singer S.R."/>
            <person name="Sinharoy S."/>
            <person name="Sterck L."/>
            <person name="Viollet A."/>
            <person name="Wang B.B."/>
            <person name="Wang K."/>
            <person name="Wang M."/>
            <person name="Wang X."/>
            <person name="Warfsmann J."/>
            <person name="Weissenbach J."/>
            <person name="White D.D."/>
            <person name="White J.D."/>
            <person name="Wiley G.B."/>
            <person name="Wincker P."/>
            <person name="Xing Y."/>
            <person name="Yang L."/>
            <person name="Yao Z."/>
            <person name="Ying F."/>
            <person name="Zhai J."/>
            <person name="Zhou L."/>
            <person name="Zuber A."/>
            <person name="Denarie J."/>
            <person name="Dixon R.A."/>
            <person name="May G.D."/>
            <person name="Schwartz D.C."/>
            <person name="Rogers J."/>
            <person name="Quetier F."/>
            <person name="Town C.D."/>
            <person name="Roe B.A."/>
        </authorList>
    </citation>
    <scope>NUCLEOTIDE SEQUENCE [LARGE SCALE GENOMIC DNA]</scope>
    <source>
        <strain evidence="1">A17</strain>
        <strain evidence="3 4">cv. Jemalong A17</strain>
    </source>
</reference>
<accession>A0A072VYI0</accession>
<reference evidence="1 4" key="2">
    <citation type="journal article" date="2014" name="BMC Genomics">
        <title>An improved genome release (version Mt4.0) for the model legume Medicago truncatula.</title>
        <authorList>
            <person name="Tang H."/>
            <person name="Krishnakumar V."/>
            <person name="Bidwell S."/>
            <person name="Rosen B."/>
            <person name="Chan A."/>
            <person name="Zhou S."/>
            <person name="Gentzbittel L."/>
            <person name="Childs K.L."/>
            <person name="Yandell M."/>
            <person name="Gundlach H."/>
            <person name="Mayer K.F."/>
            <person name="Schwartz D.C."/>
            <person name="Town C.D."/>
        </authorList>
    </citation>
    <scope>GENOME REANNOTATION</scope>
    <source>
        <strain evidence="1">A17</strain>
        <strain evidence="3 4">cv. Jemalong A17</strain>
    </source>
</reference>
<protein>
    <submittedName>
        <fullName evidence="1 3">Uncharacterized protein</fullName>
    </submittedName>
</protein>
<dbReference type="Gramene" id="rna4883">
    <property type="protein sequence ID" value="RHN80901.1"/>
    <property type="gene ID" value="gene4883"/>
</dbReference>
<dbReference type="EMBL" id="PSQE01000001">
    <property type="protein sequence ID" value="RHN80901.1"/>
    <property type="molecule type" value="Genomic_DNA"/>
</dbReference>
<reference evidence="5" key="4">
    <citation type="journal article" date="2018" name="Nat. Plants">
        <title>Whole-genome landscape of Medicago truncatula symbiotic genes.</title>
        <authorList>
            <person name="Pecrix Y."/>
            <person name="Staton S.E."/>
            <person name="Sallet E."/>
            <person name="Lelandais-Briere C."/>
            <person name="Moreau S."/>
            <person name="Carrere S."/>
            <person name="Blein T."/>
            <person name="Jardinaud M.F."/>
            <person name="Latrasse D."/>
            <person name="Zouine M."/>
            <person name="Zahm M."/>
            <person name="Kreplak J."/>
            <person name="Mayjonade B."/>
            <person name="Satge C."/>
            <person name="Perez M."/>
            <person name="Cauet S."/>
            <person name="Marande W."/>
            <person name="Chantry-Darmon C."/>
            <person name="Lopez-Roques C."/>
            <person name="Bouchez O."/>
            <person name="Berard A."/>
            <person name="Debelle F."/>
            <person name="Munos S."/>
            <person name="Bendahmane A."/>
            <person name="Berges H."/>
            <person name="Niebel A."/>
            <person name="Buitink J."/>
            <person name="Frugier F."/>
            <person name="Benhamed M."/>
            <person name="Crespi M."/>
            <person name="Gouzy J."/>
            <person name="Gamas P."/>
        </authorList>
    </citation>
    <scope>NUCLEOTIDE SEQUENCE [LARGE SCALE GENOMIC DNA]</scope>
    <source>
        <strain evidence="5">cv. Jemalong A17</strain>
    </source>
</reference>
<dbReference type="PANTHER" id="PTHR33511">
    <property type="entry name" value="OS06G0632400 PROTEIN"/>
    <property type="match status" value="1"/>
</dbReference>
<evidence type="ECO:0000313" key="1">
    <source>
        <dbReference type="EMBL" id="KEH43135.1"/>
    </source>
</evidence>
<evidence type="ECO:0000313" key="2">
    <source>
        <dbReference type="EMBL" id="RHN80901.1"/>
    </source>
</evidence>
<proteinExistence type="predicted"/>
<name>A0A072VYI0_MEDTR</name>
<dbReference type="EMBL" id="CM001217">
    <property type="protein sequence ID" value="KEH43135.1"/>
    <property type="molecule type" value="Genomic_DNA"/>
</dbReference>
<dbReference type="Proteomes" id="UP000265566">
    <property type="component" value="Chromosome 1"/>
</dbReference>
<dbReference type="HOGENOM" id="CLU_190956_0_0_1"/>
<reference evidence="2" key="5">
    <citation type="journal article" date="2018" name="Nat. Plants">
        <title>Whole-genome landscape of Medicago truncatula symbiotic genes.</title>
        <authorList>
            <person name="Pecrix Y."/>
            <person name="Gamas P."/>
            <person name="Carrere S."/>
        </authorList>
    </citation>
    <scope>NUCLEOTIDE SEQUENCE</scope>
    <source>
        <tissue evidence="2">Leaves</tissue>
    </source>
</reference>
<evidence type="ECO:0000313" key="3">
    <source>
        <dbReference type="EnsemblPlants" id="KEH43135"/>
    </source>
</evidence>
<dbReference type="Proteomes" id="UP000002051">
    <property type="component" value="Unassembled WGS sequence"/>
</dbReference>
<dbReference type="EnsemblPlants" id="KEH43135">
    <property type="protein sequence ID" value="KEH43135"/>
    <property type="gene ID" value="MTR_1g485020"/>
</dbReference>
<evidence type="ECO:0000313" key="4">
    <source>
        <dbReference type="Proteomes" id="UP000002051"/>
    </source>
</evidence>
<organism evidence="1 4">
    <name type="scientific">Medicago truncatula</name>
    <name type="common">Barrel medic</name>
    <name type="synonym">Medicago tribuloides</name>
    <dbReference type="NCBI Taxonomy" id="3880"/>
    <lineage>
        <taxon>Eukaryota</taxon>
        <taxon>Viridiplantae</taxon>
        <taxon>Streptophyta</taxon>
        <taxon>Embryophyta</taxon>
        <taxon>Tracheophyta</taxon>
        <taxon>Spermatophyta</taxon>
        <taxon>Magnoliopsida</taxon>
        <taxon>eudicotyledons</taxon>
        <taxon>Gunneridae</taxon>
        <taxon>Pentapetalae</taxon>
        <taxon>rosids</taxon>
        <taxon>fabids</taxon>
        <taxon>Fabales</taxon>
        <taxon>Fabaceae</taxon>
        <taxon>Papilionoideae</taxon>
        <taxon>50 kb inversion clade</taxon>
        <taxon>NPAAA clade</taxon>
        <taxon>Hologalegina</taxon>
        <taxon>IRL clade</taxon>
        <taxon>Trifolieae</taxon>
        <taxon>Medicago</taxon>
    </lineage>
</organism>
<reference evidence="3" key="3">
    <citation type="submission" date="2015-04" db="UniProtKB">
        <authorList>
            <consortium name="EnsemblPlants"/>
        </authorList>
    </citation>
    <scope>IDENTIFICATION</scope>
    <source>
        <strain evidence="3">cv. Jemalong A17</strain>
    </source>
</reference>
<sequence length="85" mass="9672">MGGGNGQNKSSSGFFSIFSCFTSKNKSRAGYYDDCGHKIWHSDEDRGNWGVAEPNINRRAEDFIRKYKNRVSESERYQVDPAAEN</sequence>
<dbReference type="AlphaFoldDB" id="A0A072VYI0"/>
<keyword evidence="4" id="KW-1185">Reference proteome</keyword>
<evidence type="ECO:0000313" key="5">
    <source>
        <dbReference type="Proteomes" id="UP000265566"/>
    </source>
</evidence>
<gene>
    <name evidence="1" type="ordered locus">MTR_1g485020</name>
    <name evidence="2" type="ORF">MtrunA17_Chr1g0193251</name>
</gene>